<dbReference type="PANTHER" id="PTHR38008:SF2">
    <property type="entry name" value="HEMOLYSIN"/>
    <property type="match status" value="1"/>
</dbReference>
<comment type="caution">
    <text evidence="1">The sequence shown here is derived from an EMBL/GenBank/DDBJ whole genome shotgun (WGS) entry which is preliminary data.</text>
</comment>
<organism evidence="1 2">
    <name type="scientific">Parasedimentitalea denitrificans</name>
    <dbReference type="NCBI Taxonomy" id="2211118"/>
    <lineage>
        <taxon>Bacteria</taxon>
        <taxon>Pseudomonadati</taxon>
        <taxon>Pseudomonadota</taxon>
        <taxon>Alphaproteobacteria</taxon>
        <taxon>Rhodobacterales</taxon>
        <taxon>Paracoccaceae</taxon>
        <taxon>Parasedimentitalea</taxon>
    </lineage>
</organism>
<dbReference type="RefSeq" id="WP_167683509.1">
    <property type="nucleotide sequence ID" value="NZ_QHLQ01000006.1"/>
</dbReference>
<evidence type="ECO:0008006" key="3">
    <source>
        <dbReference type="Google" id="ProtNLM"/>
    </source>
</evidence>
<sequence length="83" mass="8815">MILRKTLSRGLTGVILGTTGLVAACAQQEEEPVAMANPAAVYCEETGGQHVIRDGKGGQIGVCILPDGREVVAWDYYRNNNPA</sequence>
<proteinExistence type="predicted"/>
<name>A0ABX0W8H2_9RHOB</name>
<protein>
    <recommendedName>
        <fullName evidence="3">Hemolysin</fullName>
    </recommendedName>
</protein>
<dbReference type="Proteomes" id="UP001429564">
    <property type="component" value="Unassembled WGS sequence"/>
</dbReference>
<dbReference type="EMBL" id="QHLQ01000006">
    <property type="protein sequence ID" value="NIZ60927.1"/>
    <property type="molecule type" value="Genomic_DNA"/>
</dbReference>
<evidence type="ECO:0000313" key="1">
    <source>
        <dbReference type="EMBL" id="NIZ60927.1"/>
    </source>
</evidence>
<accession>A0ABX0W8H2</accession>
<reference evidence="1 2" key="1">
    <citation type="submission" date="2018-05" db="EMBL/GenBank/DDBJ databases">
        <authorList>
            <person name="Zhang Y.-J."/>
        </authorList>
    </citation>
    <scope>NUCLEOTIDE SEQUENCE [LARGE SCALE GENOMIC DNA]</scope>
    <source>
        <strain evidence="1 2">CY04</strain>
    </source>
</reference>
<dbReference type="PANTHER" id="PTHR38008">
    <property type="entry name" value="HEMOLYSIN-RELATED"/>
    <property type="match status" value="1"/>
</dbReference>
<evidence type="ECO:0000313" key="2">
    <source>
        <dbReference type="Proteomes" id="UP001429564"/>
    </source>
</evidence>
<dbReference type="Pfam" id="PF03891">
    <property type="entry name" value="DUF333"/>
    <property type="match status" value="1"/>
</dbReference>
<keyword evidence="2" id="KW-1185">Reference proteome</keyword>
<dbReference type="PROSITE" id="PS51257">
    <property type="entry name" value="PROKAR_LIPOPROTEIN"/>
    <property type="match status" value="1"/>
</dbReference>
<gene>
    <name evidence="1" type="ORF">DL239_08060</name>
</gene>
<dbReference type="InterPro" id="IPR005590">
    <property type="entry name" value="DUF333"/>
</dbReference>